<keyword evidence="3 9" id="KW-0349">Heme</keyword>
<feature type="binding site" description="axial binding residue" evidence="10">
    <location>
        <position position="232"/>
    </location>
    <ligand>
        <name>heme c</name>
        <dbReference type="ChEBI" id="CHEBI:61717"/>
        <label>2</label>
    </ligand>
    <ligandPart>
        <name>Fe</name>
        <dbReference type="ChEBI" id="CHEBI:18248"/>
    </ligandPart>
</feature>
<reference evidence="13 14" key="1">
    <citation type="submission" date="2020-02" db="EMBL/GenBank/DDBJ databases">
        <title>Genome sequence of the type strain CCBAU10050 of Rhizobium daejeonense.</title>
        <authorList>
            <person name="Gao J."/>
            <person name="Sun J."/>
        </authorList>
    </citation>
    <scope>NUCLEOTIDE SEQUENCE [LARGE SCALE GENOMIC DNA]</scope>
    <source>
        <strain evidence="13 14">CCBAU10050</strain>
    </source>
</reference>
<dbReference type="PANTHER" id="PTHR35008">
    <property type="entry name" value="BLL4482 PROTEIN-RELATED"/>
    <property type="match status" value="1"/>
</dbReference>
<evidence type="ECO:0000256" key="4">
    <source>
        <dbReference type="ARBA" id="ARBA00022723"/>
    </source>
</evidence>
<keyword evidence="11" id="KW-0812">Transmembrane</keyword>
<proteinExistence type="predicted"/>
<dbReference type="GO" id="GO:0005886">
    <property type="term" value="C:plasma membrane"/>
    <property type="evidence" value="ECO:0007669"/>
    <property type="project" value="UniProtKB-SubCell"/>
</dbReference>
<evidence type="ECO:0000256" key="11">
    <source>
        <dbReference type="SAM" id="Phobius"/>
    </source>
</evidence>
<dbReference type="InterPro" id="IPR036909">
    <property type="entry name" value="Cyt_c-like_dom_sf"/>
</dbReference>
<evidence type="ECO:0000256" key="1">
    <source>
        <dbReference type="ARBA" id="ARBA00004236"/>
    </source>
</evidence>
<feature type="binding site" description="covalent" evidence="9">
    <location>
        <position position="354"/>
    </location>
    <ligand>
        <name>heme c</name>
        <dbReference type="ChEBI" id="CHEBI:61717"/>
        <label>3</label>
    </ligand>
</feature>
<keyword evidence="4 10" id="KW-0479">Metal-binding</keyword>
<evidence type="ECO:0000313" key="13">
    <source>
        <dbReference type="EMBL" id="NGO65932.1"/>
    </source>
</evidence>
<evidence type="ECO:0000256" key="10">
    <source>
        <dbReference type="PIRSR" id="PIRSR000018-51"/>
    </source>
</evidence>
<feature type="binding site" description="covalent" evidence="9">
    <location>
        <position position="85"/>
    </location>
    <ligand>
        <name>heme c</name>
        <dbReference type="ChEBI" id="CHEBI:61717"/>
        <label>1</label>
    </ligand>
</feature>
<evidence type="ECO:0000256" key="3">
    <source>
        <dbReference type="ARBA" id="ARBA00022617"/>
    </source>
</evidence>
<feature type="binding site" description="axial binding residue" evidence="10">
    <location>
        <position position="86"/>
    </location>
    <ligand>
        <name>heme c</name>
        <dbReference type="ChEBI" id="CHEBI:61717"/>
        <label>1</label>
    </ligand>
    <ligandPart>
        <name>Fe</name>
        <dbReference type="ChEBI" id="CHEBI:18248"/>
    </ligandPart>
</feature>
<dbReference type="GO" id="GO:0005506">
    <property type="term" value="F:iron ion binding"/>
    <property type="evidence" value="ECO:0007669"/>
    <property type="project" value="InterPro"/>
</dbReference>
<accession>A0A6M1RWN1</accession>
<dbReference type="InterPro" id="IPR014353">
    <property type="entry name" value="Membr-bd_ADH_cyt_c"/>
</dbReference>
<keyword evidence="8 11" id="KW-0472">Membrane</keyword>
<feature type="binding site" description="covalent" evidence="9">
    <location>
        <position position="228"/>
    </location>
    <ligand>
        <name>heme c</name>
        <dbReference type="ChEBI" id="CHEBI:61717"/>
        <label>2</label>
    </ligand>
</feature>
<name>A0A6M1RWN1_9HYPH</name>
<dbReference type="PANTHER" id="PTHR35008:SF8">
    <property type="entry name" value="ALCOHOL DEHYDROGENASE CYTOCHROME C SUBUNIT"/>
    <property type="match status" value="1"/>
</dbReference>
<feature type="binding site" description="covalent" evidence="9">
    <location>
        <position position="351"/>
    </location>
    <ligand>
        <name>heme c</name>
        <dbReference type="ChEBI" id="CHEBI:61717"/>
        <label>3</label>
    </ligand>
</feature>
<dbReference type="PROSITE" id="PS51007">
    <property type="entry name" value="CYTC"/>
    <property type="match status" value="3"/>
</dbReference>
<evidence type="ECO:0000256" key="9">
    <source>
        <dbReference type="PIRSR" id="PIRSR000018-50"/>
    </source>
</evidence>
<feature type="binding site" description="axial binding residue" evidence="10">
    <location>
        <position position="355"/>
    </location>
    <ligand>
        <name>heme c</name>
        <dbReference type="ChEBI" id="CHEBI:61717"/>
        <label>3</label>
    </ligand>
    <ligandPart>
        <name>Fe</name>
        <dbReference type="ChEBI" id="CHEBI:18248"/>
    </ligandPart>
</feature>
<dbReference type="GO" id="GO:0020037">
    <property type="term" value="F:heme binding"/>
    <property type="evidence" value="ECO:0007669"/>
    <property type="project" value="InterPro"/>
</dbReference>
<feature type="domain" description="Cytochrome c" evidence="12">
    <location>
        <begin position="68"/>
        <end position="171"/>
    </location>
</feature>
<feature type="binding site" description="covalent" evidence="9">
    <location>
        <position position="231"/>
    </location>
    <ligand>
        <name>heme c</name>
        <dbReference type="ChEBI" id="CHEBI:61717"/>
        <label>2</label>
    </ligand>
</feature>
<dbReference type="InterPro" id="IPR051459">
    <property type="entry name" value="Cytochrome_c-type_DH"/>
</dbReference>
<comment type="caution">
    <text evidence="13">The sequence shown here is derived from an EMBL/GenBank/DDBJ whole genome shotgun (WGS) entry which is preliminary data.</text>
</comment>
<dbReference type="RefSeq" id="WP_163897754.1">
    <property type="nucleotide sequence ID" value="NZ_CP048425.1"/>
</dbReference>
<dbReference type="Pfam" id="PF00034">
    <property type="entry name" value="Cytochrom_C"/>
    <property type="match status" value="3"/>
</dbReference>
<feature type="domain" description="Cytochrome c" evidence="12">
    <location>
        <begin position="213"/>
        <end position="321"/>
    </location>
</feature>
<dbReference type="Gene3D" id="1.10.760.10">
    <property type="entry name" value="Cytochrome c-like domain"/>
    <property type="match status" value="3"/>
</dbReference>
<comment type="cofactor">
    <cofactor evidence="9">
        <name>heme c</name>
        <dbReference type="ChEBI" id="CHEBI:61717"/>
    </cofactor>
    <text evidence="9">Binds 3 heme c groups covalently per subunit.</text>
</comment>
<dbReference type="AlphaFoldDB" id="A0A6M1RWN1"/>
<keyword evidence="14" id="KW-1185">Reference proteome</keyword>
<evidence type="ECO:0000256" key="2">
    <source>
        <dbReference type="ARBA" id="ARBA00022475"/>
    </source>
</evidence>
<keyword evidence="5" id="KW-0732">Signal</keyword>
<evidence type="ECO:0000256" key="5">
    <source>
        <dbReference type="ARBA" id="ARBA00022729"/>
    </source>
</evidence>
<gene>
    <name evidence="13" type="ORF">G6N76_19860</name>
</gene>
<evidence type="ECO:0000313" key="14">
    <source>
        <dbReference type="Proteomes" id="UP000477849"/>
    </source>
</evidence>
<feature type="binding site" description="covalent" evidence="9">
    <location>
        <position position="82"/>
    </location>
    <ligand>
        <name>heme c</name>
        <dbReference type="ChEBI" id="CHEBI:61717"/>
        <label>1</label>
    </ligand>
</feature>
<evidence type="ECO:0000256" key="6">
    <source>
        <dbReference type="ARBA" id="ARBA00022737"/>
    </source>
</evidence>
<keyword evidence="6" id="KW-0677">Repeat</keyword>
<dbReference type="SUPFAM" id="SSF46626">
    <property type="entry name" value="Cytochrome c"/>
    <property type="match status" value="3"/>
</dbReference>
<dbReference type="GO" id="GO:0016614">
    <property type="term" value="F:oxidoreductase activity, acting on CH-OH group of donors"/>
    <property type="evidence" value="ECO:0007669"/>
    <property type="project" value="InterPro"/>
</dbReference>
<feature type="domain" description="Cytochrome c" evidence="12">
    <location>
        <begin position="338"/>
        <end position="420"/>
    </location>
</feature>
<keyword evidence="7 10" id="KW-0408">Iron</keyword>
<dbReference type="Proteomes" id="UP000477849">
    <property type="component" value="Unassembled WGS sequence"/>
</dbReference>
<evidence type="ECO:0000256" key="7">
    <source>
        <dbReference type="ARBA" id="ARBA00023004"/>
    </source>
</evidence>
<feature type="transmembrane region" description="Helical" evidence="11">
    <location>
        <begin position="29"/>
        <end position="48"/>
    </location>
</feature>
<keyword evidence="2" id="KW-1003">Cell membrane</keyword>
<dbReference type="GO" id="GO:0009055">
    <property type="term" value="F:electron transfer activity"/>
    <property type="evidence" value="ECO:0007669"/>
    <property type="project" value="InterPro"/>
</dbReference>
<evidence type="ECO:0000256" key="8">
    <source>
        <dbReference type="ARBA" id="ARBA00023136"/>
    </source>
</evidence>
<dbReference type="PIRSF" id="PIRSF000018">
    <property type="entry name" value="Mb_ADH_cyt_c"/>
    <property type="match status" value="1"/>
</dbReference>
<comment type="subcellular location">
    <subcellularLocation>
        <location evidence="1">Cell membrane</location>
    </subcellularLocation>
</comment>
<dbReference type="InterPro" id="IPR009056">
    <property type="entry name" value="Cyt_c-like_dom"/>
</dbReference>
<protein>
    <submittedName>
        <fullName evidence="13">C-type cytochrome</fullName>
    </submittedName>
</protein>
<keyword evidence="11" id="KW-1133">Transmembrane helix</keyword>
<evidence type="ECO:0000259" key="12">
    <source>
        <dbReference type="PROSITE" id="PS51007"/>
    </source>
</evidence>
<organism evidence="13 14">
    <name type="scientific">Rhizobium daejeonense</name>
    <dbReference type="NCBI Taxonomy" id="240521"/>
    <lineage>
        <taxon>Bacteria</taxon>
        <taxon>Pseudomonadati</taxon>
        <taxon>Pseudomonadota</taxon>
        <taxon>Alphaproteobacteria</taxon>
        <taxon>Hyphomicrobiales</taxon>
        <taxon>Rhizobiaceae</taxon>
        <taxon>Rhizobium/Agrobacterium group</taxon>
        <taxon>Rhizobium</taxon>
    </lineage>
</organism>
<dbReference type="EMBL" id="JAAKZH010000007">
    <property type="protein sequence ID" value="NGO65932.1"/>
    <property type="molecule type" value="Genomic_DNA"/>
</dbReference>
<sequence>MTHGIVPKLPGSKEVMASTIAQASRRWRVFSAILVVCVASATAVWVFSPVRRQAAATPAPALGVELSNEIQRGAYVARAADCAPCHTAPDGKPFSGGRILKTDFGDMASPNITPDTETGIGGWTRNEFATAVREGVAPHLGFLYPTMSYTSYSKMSDSDIDALYAYIMSQPPVRAPRTEMSLSFPFNLRMLLAGWRKLYFDNSEFKADPAVSDVVNRGAYLVQGAAHCAECHTPRDALGGFDRSRPLAGATIDGFWAPNLTTDPKTGLGGWSEDDIYAYLSGKDTPHGGPFGPMHEVVAESTSHLTEGDNRAIAAYLHQLKPIESVSTGVLDRSLAQASVTRGYAAYKANCAACHRMGGDGVPGLAPPLAGHHALSASSQNVIMPVIAGLSGQTGRLSMPAFELDDQTVADIANYVRSAMGGVTDATATADQVASARAKLH</sequence>